<comment type="caution">
    <text evidence="3">The sequence shown here is derived from an EMBL/GenBank/DDBJ whole genome shotgun (WGS) entry which is preliminary data.</text>
</comment>
<accession>A0A812M7T8</accession>
<keyword evidence="1" id="KW-0040">ANK repeat</keyword>
<evidence type="ECO:0000256" key="1">
    <source>
        <dbReference type="PROSITE-ProRule" id="PRU00023"/>
    </source>
</evidence>
<feature type="repeat" description="ANK" evidence="1">
    <location>
        <begin position="288"/>
        <end position="320"/>
    </location>
</feature>
<proteinExistence type="predicted"/>
<protein>
    <submittedName>
        <fullName evidence="3">ANKRD50 protein</fullName>
    </submittedName>
</protein>
<dbReference type="PROSITE" id="PS50088">
    <property type="entry name" value="ANK_REPEAT"/>
    <property type="match status" value="3"/>
</dbReference>
<feature type="repeat" description="ANK" evidence="1">
    <location>
        <begin position="254"/>
        <end position="286"/>
    </location>
</feature>
<dbReference type="OrthoDB" id="539213at2759"/>
<evidence type="ECO:0000313" key="3">
    <source>
        <dbReference type="EMBL" id="CAE7253579.1"/>
    </source>
</evidence>
<dbReference type="PANTHER" id="PTHR46224">
    <property type="entry name" value="ANKYRIN REPEAT FAMILY PROTEIN"/>
    <property type="match status" value="1"/>
</dbReference>
<evidence type="ECO:0000313" key="4">
    <source>
        <dbReference type="Proteomes" id="UP000604046"/>
    </source>
</evidence>
<keyword evidence="2" id="KW-0472">Membrane</keyword>
<dbReference type="Pfam" id="PF00023">
    <property type="entry name" value="Ank"/>
    <property type="match status" value="1"/>
</dbReference>
<dbReference type="AlphaFoldDB" id="A0A812M7T8"/>
<keyword evidence="2" id="KW-1133">Transmembrane helix</keyword>
<dbReference type="SUPFAM" id="SSF48403">
    <property type="entry name" value="Ankyrin repeat"/>
    <property type="match status" value="1"/>
</dbReference>
<gene>
    <name evidence="3" type="primary">ANKRD50</name>
    <name evidence="3" type="ORF">SNAT2548_LOCUS12762</name>
</gene>
<dbReference type="Proteomes" id="UP000604046">
    <property type="component" value="Unassembled WGS sequence"/>
</dbReference>
<dbReference type="Pfam" id="PF12796">
    <property type="entry name" value="Ank_2"/>
    <property type="match status" value="1"/>
</dbReference>
<organism evidence="3 4">
    <name type="scientific">Symbiodinium natans</name>
    <dbReference type="NCBI Taxonomy" id="878477"/>
    <lineage>
        <taxon>Eukaryota</taxon>
        <taxon>Sar</taxon>
        <taxon>Alveolata</taxon>
        <taxon>Dinophyceae</taxon>
        <taxon>Suessiales</taxon>
        <taxon>Symbiodiniaceae</taxon>
        <taxon>Symbiodinium</taxon>
    </lineage>
</organism>
<feature type="transmembrane region" description="Helical" evidence="2">
    <location>
        <begin position="59"/>
        <end position="78"/>
    </location>
</feature>
<keyword evidence="2" id="KW-0812">Transmembrane</keyword>
<keyword evidence="4" id="KW-1185">Reference proteome</keyword>
<dbReference type="InterPro" id="IPR051616">
    <property type="entry name" value="Cul2-RING_E3_ligase_SR"/>
</dbReference>
<dbReference type="Gene3D" id="1.25.40.20">
    <property type="entry name" value="Ankyrin repeat-containing domain"/>
    <property type="match status" value="2"/>
</dbReference>
<dbReference type="InterPro" id="IPR002110">
    <property type="entry name" value="Ankyrin_rpt"/>
</dbReference>
<dbReference type="PROSITE" id="PS50297">
    <property type="entry name" value="ANK_REP_REGION"/>
    <property type="match status" value="3"/>
</dbReference>
<sequence>MYFQPYDNRGYFILDRIETASMRAILVTAFLQLWCVITNDADVAVGNPMFAQIRNVSCTIIIVLVHLRFFWIVIWGLGRRRIQKWTGTLADAVRAYRGLQGSQHSRASTGVVVFAPDGLHLRNLNYLESNLLESMFAEMLQLHHQMKRKISFDHWSGGLQLLCLEAARTSKEAAVQSLAPVCGVPRFRQRLLHGGVPLEDGVKLETPMDLQLLLLPLTGTTASDVHLFVDAVRTKGAEEIEEMLSKGQDANVVEFWTPLKYAAQQGRADVVQLLLEANAEADGKTDQTRRTPLWAASQAGHVEAVRLLLEARAAHNVQDSPEGRTPLFVATEEGHYEVMRVLLEAGADRDLRSSRGRTPLHQACVDLEAMDLLVKARADIAKADQNGETPLTKACRVNSVAAMRLLLEACPEQPKSGALSAASGLGFTELLGLLLALYADVGTTTADHFLT</sequence>
<dbReference type="PANTHER" id="PTHR46224:SF64">
    <property type="entry name" value="IQ MOTIF AND ANKYRIN REPEAT DOMAIN-CONTAINING PROTEIN 1"/>
    <property type="match status" value="1"/>
</dbReference>
<name>A0A812M7T8_9DINO</name>
<dbReference type="InterPro" id="IPR036770">
    <property type="entry name" value="Ankyrin_rpt-contain_sf"/>
</dbReference>
<dbReference type="SMART" id="SM00248">
    <property type="entry name" value="ANK"/>
    <property type="match status" value="5"/>
</dbReference>
<dbReference type="EMBL" id="CAJNDS010001258">
    <property type="protein sequence ID" value="CAE7253579.1"/>
    <property type="molecule type" value="Genomic_DNA"/>
</dbReference>
<reference evidence="3" key="1">
    <citation type="submission" date="2021-02" db="EMBL/GenBank/DDBJ databases">
        <authorList>
            <person name="Dougan E. K."/>
            <person name="Rhodes N."/>
            <person name="Thang M."/>
            <person name="Chan C."/>
        </authorList>
    </citation>
    <scope>NUCLEOTIDE SEQUENCE</scope>
</reference>
<feature type="repeat" description="ANK" evidence="1">
    <location>
        <begin position="322"/>
        <end position="354"/>
    </location>
</feature>
<evidence type="ECO:0000256" key="2">
    <source>
        <dbReference type="SAM" id="Phobius"/>
    </source>
</evidence>